<dbReference type="RefSeq" id="XP_066832071.1">
    <property type="nucleotide sequence ID" value="XM_066975432.1"/>
</dbReference>
<dbReference type="InterPro" id="IPR034751">
    <property type="entry name" value="Yippee"/>
</dbReference>
<dbReference type="GeneID" id="92210329"/>
<dbReference type="InterPro" id="IPR039058">
    <property type="entry name" value="Yippee_fam"/>
</dbReference>
<protein>
    <recommendedName>
        <fullName evidence="5">Yippee domain-containing protein</fullName>
    </recommendedName>
</protein>
<gene>
    <name evidence="6" type="ORF">LODBEIA_P51330</name>
</gene>
<evidence type="ECO:0000313" key="6">
    <source>
        <dbReference type="EMBL" id="CAK9441264.1"/>
    </source>
</evidence>
<feature type="compositionally biased region" description="Low complexity" evidence="4">
    <location>
        <begin position="212"/>
        <end position="223"/>
    </location>
</feature>
<feature type="region of interest" description="Disordered" evidence="4">
    <location>
        <begin position="186"/>
        <end position="223"/>
    </location>
</feature>
<keyword evidence="2" id="KW-0479">Metal-binding</keyword>
<evidence type="ECO:0000313" key="7">
    <source>
        <dbReference type="Proteomes" id="UP001497383"/>
    </source>
</evidence>
<name>A0ABP0ZSM0_9ASCO</name>
<evidence type="ECO:0000256" key="1">
    <source>
        <dbReference type="ARBA" id="ARBA00005613"/>
    </source>
</evidence>
<dbReference type="Proteomes" id="UP001497383">
    <property type="component" value="Chromosome 6"/>
</dbReference>
<dbReference type="PANTHER" id="PTHR13848">
    <property type="entry name" value="PROTEIN YIPPEE-LIKE CG15309-RELATED"/>
    <property type="match status" value="1"/>
</dbReference>
<keyword evidence="7" id="KW-1185">Reference proteome</keyword>
<keyword evidence="3" id="KW-0862">Zinc</keyword>
<dbReference type="EMBL" id="OZ022410">
    <property type="protein sequence ID" value="CAK9441264.1"/>
    <property type="molecule type" value="Genomic_DNA"/>
</dbReference>
<comment type="similarity">
    <text evidence="1">Belongs to the yippee family.</text>
</comment>
<evidence type="ECO:0000256" key="2">
    <source>
        <dbReference type="ARBA" id="ARBA00022723"/>
    </source>
</evidence>
<dbReference type="PROSITE" id="PS51792">
    <property type="entry name" value="YIPPEE"/>
    <property type="match status" value="1"/>
</dbReference>
<organism evidence="6 7">
    <name type="scientific">Lodderomyces beijingensis</name>
    <dbReference type="NCBI Taxonomy" id="1775926"/>
    <lineage>
        <taxon>Eukaryota</taxon>
        <taxon>Fungi</taxon>
        <taxon>Dikarya</taxon>
        <taxon>Ascomycota</taxon>
        <taxon>Saccharomycotina</taxon>
        <taxon>Pichiomycetes</taxon>
        <taxon>Debaryomycetaceae</taxon>
        <taxon>Candida/Lodderomyces clade</taxon>
        <taxon>Lodderomyces</taxon>
    </lineage>
</organism>
<evidence type="ECO:0000256" key="4">
    <source>
        <dbReference type="SAM" id="MobiDB-lite"/>
    </source>
</evidence>
<feature type="domain" description="Yippee" evidence="5">
    <location>
        <begin position="20"/>
        <end position="118"/>
    </location>
</feature>
<sequence>MGLKCTDYFDNSKYDSPNTQIITCRGCSSHLCLSDLILSDNFNGSSGPAFLVENLINIIVNPNTEDTHMKTGLYKINKIKCHQCLNNLGWYYKKSYSYAETYKEGKFVIEKSFIKFSDNLSTTQLLKEKAMQSKYRRFSNSSSRNNSTISVEADDSLMDHQDPSLSYSILHNESLPLAPEHETLNATTTSNTNTTPPPPPPQKIYNKTRRTSSSSSSSLCDASSGSLLNRLRYPYRNSEVEIFTNNGVANFGVEGNEVIHEDPSSDDVFIDT</sequence>
<dbReference type="InterPro" id="IPR004910">
    <property type="entry name" value="Yippee/Mis18/Cereblon"/>
</dbReference>
<evidence type="ECO:0000256" key="3">
    <source>
        <dbReference type="ARBA" id="ARBA00022833"/>
    </source>
</evidence>
<reference evidence="6 7" key="1">
    <citation type="submission" date="2024-03" db="EMBL/GenBank/DDBJ databases">
        <authorList>
            <person name="Brejova B."/>
        </authorList>
    </citation>
    <scope>NUCLEOTIDE SEQUENCE [LARGE SCALE GENOMIC DNA]</scope>
    <source>
        <strain evidence="6 7">CBS 14171</strain>
    </source>
</reference>
<proteinExistence type="inferred from homology"/>
<dbReference type="Pfam" id="PF03226">
    <property type="entry name" value="Yippee-Mis18"/>
    <property type="match status" value="1"/>
</dbReference>
<accession>A0ABP0ZSM0</accession>
<evidence type="ECO:0000259" key="5">
    <source>
        <dbReference type="PROSITE" id="PS51792"/>
    </source>
</evidence>